<dbReference type="Proteomes" id="UP000203676">
    <property type="component" value="Segment"/>
</dbReference>
<dbReference type="KEGG" id="vg:15312280"/>
<organism evidence="1 2">
    <name type="scientific">Synechococcus phage Syn30</name>
    <dbReference type="NCBI Taxonomy" id="536474"/>
    <lineage>
        <taxon>Viruses</taxon>
        <taxon>Duplodnaviria</taxon>
        <taxon>Heunggongvirae</taxon>
        <taxon>Uroviricota</taxon>
        <taxon>Caudoviricetes</taxon>
        <taxon>Pantevenvirales</taxon>
        <taxon>Kyanoviridae</taxon>
        <taxon>Leucotheavirus</taxon>
        <taxon>Leucotheavirus syn30</taxon>
    </lineage>
</organism>
<name>M4SLP3_9CAUD</name>
<reference evidence="1 2" key="1">
    <citation type="submission" date="2010-11" db="EMBL/GenBank/DDBJ databases">
        <title>The Genome Sequence of Cyanophage Syn30.</title>
        <authorList>
            <consortium name="The Broad Institute Genome Sequencing Platform"/>
            <person name="Henn M.R."/>
            <person name="Sullivan M.S."/>
            <person name="Osburne M.S."/>
            <person name="Levin J."/>
            <person name="Malboeuf C."/>
            <person name="Casali M."/>
            <person name="Russ C."/>
            <person name="Lennon N."/>
            <person name="Chapman S.B."/>
            <person name="Erlich R."/>
            <person name="Young S.K."/>
            <person name="Yandava C."/>
            <person name="Zeng Q."/>
            <person name="Alvarado L."/>
            <person name="Anderson S."/>
            <person name="Berlin A."/>
            <person name="Chen Z."/>
            <person name="Freedman E."/>
            <person name="Gellesch M."/>
            <person name="Goldberg J."/>
            <person name="Green L."/>
            <person name="Griggs A."/>
            <person name="Gujja S."/>
            <person name="Heilman E.R."/>
            <person name="Heiman D."/>
            <person name="Hollinger A."/>
            <person name="Howarth C."/>
            <person name="Larson L."/>
            <person name="Mehta T."/>
            <person name="Pearson M."/>
            <person name="Roberts A."/>
            <person name="Ryan E."/>
            <person name="Saif S."/>
            <person name="Shea T."/>
            <person name="Shenoy N."/>
            <person name="Sisk P."/>
            <person name="Stolte C."/>
            <person name="Sykes S."/>
            <person name="White J."/>
            <person name="Yu Q."/>
            <person name="Coleman M.L."/>
            <person name="Huang K.H."/>
            <person name="Weigele P.R."/>
            <person name="DeFrancesco A.S."/>
            <person name="Kern S.E."/>
            <person name="Thompson L.R."/>
            <person name="Fu R."/>
            <person name="Hombeck B."/>
            <person name="Chisholm S.W."/>
            <person name="Haas B."/>
            <person name="Nusbaum C."/>
            <person name="Birren B."/>
        </authorList>
    </citation>
    <scope>NUCLEOTIDE SEQUENCE [LARGE SCALE GENOMIC DNA]</scope>
    <source>
        <strain evidence="1 2">Syn30</strain>
    </source>
</reference>
<evidence type="ECO:0000313" key="1">
    <source>
        <dbReference type="EMBL" id="AGH56175.1"/>
    </source>
</evidence>
<sequence>MRFKDTIKGAKKILKIAKRNPEFYNEDELRYVRMLKKQAKINLKRKQSVTDKTDSVTP</sequence>
<dbReference type="GeneID" id="15312280"/>
<dbReference type="RefSeq" id="YP_007877855.1">
    <property type="nucleotide sequence ID" value="NC_021072.1"/>
</dbReference>
<keyword evidence="2" id="KW-1185">Reference proteome</keyword>
<gene>
    <name evidence="1" type="ORF">CPRG_00091</name>
</gene>
<evidence type="ECO:0000313" key="2">
    <source>
        <dbReference type="Proteomes" id="UP000203676"/>
    </source>
</evidence>
<protein>
    <submittedName>
        <fullName evidence="1">Uncharacterized protein</fullName>
    </submittedName>
</protein>
<accession>M4SLP3</accession>
<proteinExistence type="predicted"/>
<dbReference type="EMBL" id="HQ634189">
    <property type="protein sequence ID" value="AGH56175.1"/>
    <property type="molecule type" value="Genomic_DNA"/>
</dbReference>